<reference evidence="1" key="1">
    <citation type="submission" date="2020-05" db="EMBL/GenBank/DDBJ databases">
        <authorList>
            <person name="Chiriac C."/>
            <person name="Salcher M."/>
            <person name="Ghai R."/>
            <person name="Kavagutti S V."/>
        </authorList>
    </citation>
    <scope>NUCLEOTIDE SEQUENCE</scope>
</reference>
<gene>
    <name evidence="1" type="ORF">UFOPK3564_02071</name>
</gene>
<evidence type="ECO:0000313" key="1">
    <source>
        <dbReference type="EMBL" id="CAB4925373.1"/>
    </source>
</evidence>
<dbReference type="AlphaFoldDB" id="A0A6J7I3M5"/>
<organism evidence="1">
    <name type="scientific">freshwater metagenome</name>
    <dbReference type="NCBI Taxonomy" id="449393"/>
    <lineage>
        <taxon>unclassified sequences</taxon>
        <taxon>metagenomes</taxon>
        <taxon>ecological metagenomes</taxon>
    </lineage>
</organism>
<sequence>MPGMPGRPSRPSRRRIGVVLAVLACGGGLAACGSDAETTYVDGWDDACSDVGDAVSAFRTAVSSAATDSPDAGDAQAVRGPSPAAVRGDLLEPAVELRRDLAAVAGEVRALTPPERWAAWHGREVQQLTLRLRTVDRGVARLRAGDPDALPLLAVGSIGPSSVRAPAGLRDRTPECTVLR</sequence>
<accession>A0A6J7I3M5</accession>
<dbReference type="PROSITE" id="PS51257">
    <property type="entry name" value="PROKAR_LIPOPROTEIN"/>
    <property type="match status" value="1"/>
</dbReference>
<protein>
    <submittedName>
        <fullName evidence="1">Unannotated protein</fullName>
    </submittedName>
</protein>
<dbReference type="EMBL" id="CAFBMK010000128">
    <property type="protein sequence ID" value="CAB4925373.1"/>
    <property type="molecule type" value="Genomic_DNA"/>
</dbReference>
<proteinExistence type="predicted"/>
<name>A0A6J7I3M5_9ZZZZ</name>